<reference evidence="7 8" key="1">
    <citation type="journal article" date="2015" name="Sci. Rep.">
        <title>Genome of the facultative scuticociliatosis pathogen Pseudocohnilembus persalinus provides insight into its virulence through horizontal gene transfer.</title>
        <authorList>
            <person name="Xiong J."/>
            <person name="Wang G."/>
            <person name="Cheng J."/>
            <person name="Tian M."/>
            <person name="Pan X."/>
            <person name="Warren A."/>
            <person name="Jiang C."/>
            <person name="Yuan D."/>
            <person name="Miao W."/>
        </authorList>
    </citation>
    <scope>NUCLEOTIDE SEQUENCE [LARGE SCALE GENOMIC DNA]</scope>
    <source>
        <strain evidence="7">36N120E</strain>
    </source>
</reference>
<dbReference type="InParanoid" id="A0A0V0QS82"/>
<feature type="zinc finger region" description="C3H1-type" evidence="5">
    <location>
        <begin position="55"/>
        <end position="82"/>
    </location>
</feature>
<evidence type="ECO:0000256" key="4">
    <source>
        <dbReference type="ARBA" id="ARBA00022833"/>
    </source>
</evidence>
<dbReference type="GO" id="GO:0051252">
    <property type="term" value="P:regulation of RNA metabolic process"/>
    <property type="evidence" value="ECO:0007669"/>
    <property type="project" value="UniProtKB-ARBA"/>
</dbReference>
<dbReference type="InterPro" id="IPR036855">
    <property type="entry name" value="Znf_CCCH_sf"/>
</dbReference>
<dbReference type="OrthoDB" id="437580at2759"/>
<dbReference type="SMART" id="SM00356">
    <property type="entry name" value="ZnF_C3H1"/>
    <property type="match status" value="2"/>
</dbReference>
<feature type="zinc finger region" description="C3H1-type" evidence="5">
    <location>
        <begin position="107"/>
        <end position="134"/>
    </location>
</feature>
<keyword evidence="8" id="KW-1185">Reference proteome</keyword>
<comment type="caution">
    <text evidence="7">The sequence shown here is derived from an EMBL/GenBank/DDBJ whole genome shotgun (WGS) entry which is preliminary data.</text>
</comment>
<keyword evidence="3 5" id="KW-0863">Zinc-finger</keyword>
<evidence type="ECO:0000259" key="6">
    <source>
        <dbReference type="PROSITE" id="PS50103"/>
    </source>
</evidence>
<evidence type="ECO:0000256" key="2">
    <source>
        <dbReference type="ARBA" id="ARBA00022737"/>
    </source>
</evidence>
<evidence type="ECO:0000256" key="1">
    <source>
        <dbReference type="ARBA" id="ARBA00022723"/>
    </source>
</evidence>
<name>A0A0V0QS82_PSEPJ</name>
<dbReference type="SUPFAM" id="SSF90229">
    <property type="entry name" value="CCCH zinc finger"/>
    <property type="match status" value="2"/>
</dbReference>
<dbReference type="PROSITE" id="PS50103">
    <property type="entry name" value="ZF_C3H1"/>
    <property type="match status" value="2"/>
</dbReference>
<feature type="domain" description="C3H1-type" evidence="6">
    <location>
        <begin position="107"/>
        <end position="134"/>
    </location>
</feature>
<dbReference type="GO" id="GO:0003729">
    <property type="term" value="F:mRNA binding"/>
    <property type="evidence" value="ECO:0007669"/>
    <property type="project" value="InterPro"/>
</dbReference>
<dbReference type="Pfam" id="PF00642">
    <property type="entry name" value="zf-CCCH"/>
    <property type="match status" value="2"/>
</dbReference>
<feature type="domain" description="C3H1-type" evidence="6">
    <location>
        <begin position="55"/>
        <end position="82"/>
    </location>
</feature>
<dbReference type="PANTHER" id="PTHR12547">
    <property type="entry name" value="CCCH ZINC FINGER/TIS11-RELATED"/>
    <property type="match status" value="1"/>
</dbReference>
<dbReference type="PANTHER" id="PTHR12547:SF18">
    <property type="entry name" value="PROTEIN TIS11"/>
    <property type="match status" value="1"/>
</dbReference>
<evidence type="ECO:0000256" key="3">
    <source>
        <dbReference type="ARBA" id="ARBA00022771"/>
    </source>
</evidence>
<accession>A0A0V0QS82</accession>
<dbReference type="FunFam" id="4.10.1000.10:FF:000003">
    <property type="entry name" value="Zinc finger CCCH domain-containing protein"/>
    <property type="match status" value="1"/>
</dbReference>
<evidence type="ECO:0000313" key="8">
    <source>
        <dbReference type="Proteomes" id="UP000054937"/>
    </source>
</evidence>
<gene>
    <name evidence="7" type="ORF">PPERSA_06769</name>
</gene>
<dbReference type="Proteomes" id="UP000054937">
    <property type="component" value="Unassembled WGS sequence"/>
</dbReference>
<dbReference type="InterPro" id="IPR045877">
    <property type="entry name" value="ZFP36-like"/>
</dbReference>
<dbReference type="Gene3D" id="4.10.1000.10">
    <property type="entry name" value="Zinc finger, CCCH-type"/>
    <property type="match status" value="2"/>
</dbReference>
<dbReference type="OMA" id="GANCSYA"/>
<evidence type="ECO:0000256" key="5">
    <source>
        <dbReference type="PROSITE-ProRule" id="PRU00723"/>
    </source>
</evidence>
<dbReference type="GO" id="GO:0010468">
    <property type="term" value="P:regulation of gene expression"/>
    <property type="evidence" value="ECO:0007669"/>
    <property type="project" value="UniProtKB-ARBA"/>
</dbReference>
<dbReference type="GO" id="GO:0008270">
    <property type="term" value="F:zinc ion binding"/>
    <property type="evidence" value="ECO:0007669"/>
    <property type="project" value="UniProtKB-KW"/>
</dbReference>
<protein>
    <recommendedName>
        <fullName evidence="6">C3H1-type domain-containing protein</fullName>
    </recommendedName>
</protein>
<dbReference type="AlphaFoldDB" id="A0A0V0QS82"/>
<sequence length="163" mass="18943">MQKSKTMNPYFNPQMNMNMMQQMYMMNPMMMQQFQQQQQMNQMQNGNKQQNQTGKYKTQLCRHFQSGNCQLGNTCHFAHGQADLRTSNDPLPQNIPQLQAQKMNVNNFKTQKCKYYEQGNCKNGANCSYAHGEELRTPQGNMGGYPQQQNQIINSLKSILPKE</sequence>
<dbReference type="EMBL" id="LDAU01000110">
    <property type="protein sequence ID" value="KRX05135.1"/>
    <property type="molecule type" value="Genomic_DNA"/>
</dbReference>
<keyword evidence="2" id="KW-0677">Repeat</keyword>
<keyword evidence="1 5" id="KW-0479">Metal-binding</keyword>
<evidence type="ECO:0000313" key="7">
    <source>
        <dbReference type="EMBL" id="KRX05135.1"/>
    </source>
</evidence>
<dbReference type="InterPro" id="IPR000571">
    <property type="entry name" value="Znf_CCCH"/>
</dbReference>
<proteinExistence type="predicted"/>
<keyword evidence="4 5" id="KW-0862">Zinc</keyword>
<organism evidence="7 8">
    <name type="scientific">Pseudocohnilembus persalinus</name>
    <name type="common">Ciliate</name>
    <dbReference type="NCBI Taxonomy" id="266149"/>
    <lineage>
        <taxon>Eukaryota</taxon>
        <taxon>Sar</taxon>
        <taxon>Alveolata</taxon>
        <taxon>Ciliophora</taxon>
        <taxon>Intramacronucleata</taxon>
        <taxon>Oligohymenophorea</taxon>
        <taxon>Scuticociliatia</taxon>
        <taxon>Philasterida</taxon>
        <taxon>Pseudocohnilembidae</taxon>
        <taxon>Pseudocohnilembus</taxon>
    </lineage>
</organism>